<dbReference type="InterPro" id="IPR023620">
    <property type="entry name" value="SmpB"/>
</dbReference>
<dbReference type="HOGENOM" id="CLU_108953_3_0_6"/>
<comment type="similarity">
    <text evidence="3">Belongs to the SmpB family.</text>
</comment>
<dbReference type="Gene3D" id="2.40.280.10">
    <property type="match status" value="1"/>
</dbReference>
<keyword evidence="1 3" id="KW-0963">Cytoplasm</keyword>
<dbReference type="InterPro" id="IPR000037">
    <property type="entry name" value="SsrA-bd_prot"/>
</dbReference>
<evidence type="ECO:0000256" key="3">
    <source>
        <dbReference type="HAMAP-Rule" id="MF_00023"/>
    </source>
</evidence>
<dbReference type="GO" id="GO:0070929">
    <property type="term" value="P:trans-translation"/>
    <property type="evidence" value="ECO:0007669"/>
    <property type="project" value="UniProtKB-UniRule"/>
</dbReference>
<dbReference type="NCBIfam" id="TIGR00086">
    <property type="entry name" value="smpB"/>
    <property type="match status" value="1"/>
</dbReference>
<name>G9Y6Q0_HAFAL</name>
<evidence type="ECO:0000313" key="4">
    <source>
        <dbReference type="EMBL" id="EHM42810.1"/>
    </source>
</evidence>
<dbReference type="GO" id="GO:0003723">
    <property type="term" value="F:RNA binding"/>
    <property type="evidence" value="ECO:0007669"/>
    <property type="project" value="UniProtKB-UniRule"/>
</dbReference>
<organism evidence="4 5">
    <name type="scientific">Hafnia alvei ATCC 51873</name>
    <dbReference type="NCBI Taxonomy" id="1002364"/>
    <lineage>
        <taxon>Bacteria</taxon>
        <taxon>Pseudomonadati</taxon>
        <taxon>Pseudomonadota</taxon>
        <taxon>Gammaproteobacteria</taxon>
        <taxon>Enterobacterales</taxon>
        <taxon>Hafniaceae</taxon>
        <taxon>Hafnia</taxon>
    </lineage>
</organism>
<dbReference type="Pfam" id="PF01668">
    <property type="entry name" value="SmpB"/>
    <property type="match status" value="1"/>
</dbReference>
<dbReference type="PANTHER" id="PTHR30308:SF2">
    <property type="entry name" value="SSRA-BINDING PROTEIN"/>
    <property type="match status" value="1"/>
</dbReference>
<dbReference type="NCBIfam" id="NF003843">
    <property type="entry name" value="PRK05422.1"/>
    <property type="match status" value="1"/>
</dbReference>
<sequence length="173" mass="19783">MFIPRVVQYNGSTMTKKKAHKPGSATIAMNKRARHEYFIEEEIEAGLALQGWEVKSMRAGKANITDSYVTFRDGEAYLFGATIQPLNVASTHVVCDPTRTRKLLLKKRELETLIGKVSRDGFTVVALSLYWKNAWSKVKIGLAKGKKEHDKRDDIKDREWKLDKARIMKNSNR</sequence>
<evidence type="ECO:0000256" key="2">
    <source>
        <dbReference type="ARBA" id="ARBA00022884"/>
    </source>
</evidence>
<dbReference type="PROSITE" id="PS01317">
    <property type="entry name" value="SSRP"/>
    <property type="match status" value="1"/>
</dbReference>
<reference evidence="4 5" key="1">
    <citation type="submission" date="2011-08" db="EMBL/GenBank/DDBJ databases">
        <authorList>
            <person name="Weinstock G."/>
            <person name="Sodergren E."/>
            <person name="Clifton S."/>
            <person name="Fulton L."/>
            <person name="Fulton B."/>
            <person name="Courtney L."/>
            <person name="Fronick C."/>
            <person name="Harrison M."/>
            <person name="Strong C."/>
            <person name="Farmer C."/>
            <person name="Delahaunty K."/>
            <person name="Markovic C."/>
            <person name="Hall O."/>
            <person name="Minx P."/>
            <person name="Tomlinson C."/>
            <person name="Mitreva M."/>
            <person name="Hou S."/>
            <person name="Chen J."/>
            <person name="Wollam A."/>
            <person name="Pepin K.H."/>
            <person name="Johnson M."/>
            <person name="Bhonagiri V."/>
            <person name="Zhang X."/>
            <person name="Suruliraj S."/>
            <person name="Warren W."/>
            <person name="Chinwalla A."/>
            <person name="Mardis E.R."/>
            <person name="Wilson R.K."/>
        </authorList>
    </citation>
    <scope>NUCLEOTIDE SEQUENCE [LARGE SCALE GENOMIC DNA]</scope>
    <source>
        <strain evidence="4 5">ATCC 51873</strain>
    </source>
</reference>
<dbReference type="SUPFAM" id="SSF74982">
    <property type="entry name" value="Small protein B (SmpB)"/>
    <property type="match status" value="1"/>
</dbReference>
<accession>G9Y6Q0</accession>
<protein>
    <recommendedName>
        <fullName evidence="3">SsrA-binding protein</fullName>
    </recommendedName>
    <alternativeName>
        <fullName evidence="3">Small protein B</fullName>
    </alternativeName>
</protein>
<dbReference type="GO" id="GO:0005829">
    <property type="term" value="C:cytosol"/>
    <property type="evidence" value="ECO:0007669"/>
    <property type="project" value="TreeGrafter"/>
</dbReference>
<dbReference type="AlphaFoldDB" id="G9Y6Q0"/>
<dbReference type="InterPro" id="IPR020081">
    <property type="entry name" value="SsrA-bd_prot_CS"/>
</dbReference>
<comment type="subcellular location">
    <subcellularLocation>
        <location evidence="3">Cytoplasm</location>
    </subcellularLocation>
    <text evidence="3">The tmRNA-SmpB complex associates with stalled 70S ribosomes.</text>
</comment>
<evidence type="ECO:0000313" key="5">
    <source>
        <dbReference type="Proteomes" id="UP000005959"/>
    </source>
</evidence>
<dbReference type="EMBL" id="AGCI01000048">
    <property type="protein sequence ID" value="EHM42810.1"/>
    <property type="molecule type" value="Genomic_DNA"/>
</dbReference>
<dbReference type="CDD" id="cd09294">
    <property type="entry name" value="SmpB"/>
    <property type="match status" value="1"/>
</dbReference>
<dbReference type="PANTHER" id="PTHR30308">
    <property type="entry name" value="TMRNA-BINDING COMPONENT OF TRANS-TRANSLATION TAGGING COMPLEX"/>
    <property type="match status" value="1"/>
</dbReference>
<comment type="caution">
    <text evidence="4">The sequence shown here is derived from an EMBL/GenBank/DDBJ whole genome shotgun (WGS) entry which is preliminary data.</text>
</comment>
<dbReference type="GO" id="GO:0070930">
    <property type="term" value="P:trans-translation-dependent protein tagging"/>
    <property type="evidence" value="ECO:0007669"/>
    <property type="project" value="TreeGrafter"/>
</dbReference>
<keyword evidence="2 3" id="KW-0694">RNA-binding</keyword>
<gene>
    <name evidence="3" type="primary">smpB</name>
    <name evidence="4" type="ORF">HMPREF0454_02212</name>
</gene>
<dbReference type="PATRIC" id="fig|1002364.3.peg.2008"/>
<dbReference type="HAMAP" id="MF_00023">
    <property type="entry name" value="SmpB"/>
    <property type="match status" value="1"/>
</dbReference>
<proteinExistence type="inferred from homology"/>
<dbReference type="Proteomes" id="UP000005959">
    <property type="component" value="Unassembled WGS sequence"/>
</dbReference>
<comment type="function">
    <text evidence="3">Required for rescue of stalled ribosomes mediated by trans-translation. Binds to transfer-messenger RNA (tmRNA), required for stable association of tmRNA with ribosomes. tmRNA and SmpB together mimic tRNA shape, replacing the anticodon stem-loop with SmpB. tmRNA is encoded by the ssrA gene; the 2 termini fold to resemble tRNA(Ala) and it encodes a 'tag peptide', a short internal open reading frame. During trans-translation Ala-aminoacylated tmRNA acts like a tRNA, entering the A-site of stalled ribosomes, displacing the stalled mRNA. The ribosome then switches to translate the ORF on the tmRNA; the nascent peptide is terminated with the 'tag peptide' encoded by the tmRNA and targeted for degradation. The ribosome is freed to recommence translation, which seems to be the essential function of trans-translation.</text>
</comment>
<evidence type="ECO:0000256" key="1">
    <source>
        <dbReference type="ARBA" id="ARBA00022490"/>
    </source>
</evidence>